<proteinExistence type="predicted"/>
<organism evidence="1 2">
    <name type="scientific">Segatella salivae DSM 15606</name>
    <dbReference type="NCBI Taxonomy" id="888832"/>
    <lineage>
        <taxon>Bacteria</taxon>
        <taxon>Pseudomonadati</taxon>
        <taxon>Bacteroidota</taxon>
        <taxon>Bacteroidia</taxon>
        <taxon>Bacteroidales</taxon>
        <taxon>Prevotellaceae</taxon>
        <taxon>Segatella</taxon>
    </lineage>
</organism>
<dbReference type="AlphaFoldDB" id="E6MTI9"/>
<dbReference type="STRING" id="888832.HMPREF9420_2807"/>
<protein>
    <recommendedName>
        <fullName evidence="3">DUF2971 domain-containing protein</fullName>
    </recommendedName>
</protein>
<dbReference type="Proteomes" id="UP000003874">
    <property type="component" value="Unassembled WGS sequence"/>
</dbReference>
<dbReference type="OrthoDB" id="190848at2"/>
<gene>
    <name evidence="1" type="ORF">HMPREF9420_2807</name>
</gene>
<accession>E6MTI9</accession>
<evidence type="ECO:0008006" key="3">
    <source>
        <dbReference type="Google" id="ProtNLM"/>
    </source>
</evidence>
<dbReference type="EMBL" id="AEQO01000213">
    <property type="protein sequence ID" value="EFV03058.1"/>
    <property type="molecule type" value="Genomic_DNA"/>
</dbReference>
<keyword evidence="2" id="KW-1185">Reference proteome</keyword>
<dbReference type="RefSeq" id="WP_007136044.1">
    <property type="nucleotide sequence ID" value="NZ_GL629647.1"/>
</dbReference>
<evidence type="ECO:0000313" key="1">
    <source>
        <dbReference type="EMBL" id="EFV03058.1"/>
    </source>
</evidence>
<dbReference type="eggNOG" id="COG0457">
    <property type="taxonomic scope" value="Bacteria"/>
</dbReference>
<sequence>MCELKDKTYYKFQRLDKFERIIEIILNKKLYGAVYKELNDPMEGKFNREGLVKDDFKEIYGQLEATRICSLMTKQEGKQDFPDNFLMWSHYADSHKGCCFELQITGDYNKDWKLTKIDYQNQLPIVKGSVDEKIMHILSVKDPIWKDEHEVRAIRIYNKSNFKDLSAFYHIKIKAIYFGKRVNKEKCQFYKKLISKIDSNIELYKIIEEKKNTGFFPKLTYKEL</sequence>
<name>E6MTI9_9BACT</name>
<evidence type="ECO:0000313" key="2">
    <source>
        <dbReference type="Proteomes" id="UP000003874"/>
    </source>
</evidence>
<reference evidence="1 2" key="1">
    <citation type="submission" date="2010-12" db="EMBL/GenBank/DDBJ databases">
        <authorList>
            <person name="Muzny D."/>
            <person name="Qin X."/>
            <person name="Deng J."/>
            <person name="Jiang H."/>
            <person name="Liu Y."/>
            <person name="Qu J."/>
            <person name="Song X.-Z."/>
            <person name="Zhang L."/>
            <person name="Thornton R."/>
            <person name="Coyle M."/>
            <person name="Francisco L."/>
            <person name="Jackson L."/>
            <person name="Javaid M."/>
            <person name="Korchina V."/>
            <person name="Kovar C."/>
            <person name="Mata R."/>
            <person name="Mathew T."/>
            <person name="Ngo R."/>
            <person name="Nguyen L."/>
            <person name="Nguyen N."/>
            <person name="Okwuonu G."/>
            <person name="Ongeri F."/>
            <person name="Pham C."/>
            <person name="Simmons D."/>
            <person name="Wilczek-Boney K."/>
            <person name="Hale W."/>
            <person name="Jakkamsetti A."/>
            <person name="Pham P."/>
            <person name="Ruth R."/>
            <person name="San Lucas F."/>
            <person name="Warren J."/>
            <person name="Zhang J."/>
            <person name="Zhao Z."/>
            <person name="Zhou C."/>
            <person name="Zhu D."/>
            <person name="Lee S."/>
            <person name="Bess C."/>
            <person name="Blankenburg K."/>
            <person name="Forbes L."/>
            <person name="Fu Q."/>
            <person name="Gubbala S."/>
            <person name="Hirani K."/>
            <person name="Jayaseelan J.C."/>
            <person name="Lara F."/>
            <person name="Munidasa M."/>
            <person name="Palculict T."/>
            <person name="Patil S."/>
            <person name="Pu L.-L."/>
            <person name="Saada N."/>
            <person name="Tang L."/>
            <person name="Weissenberger G."/>
            <person name="Zhu Y."/>
            <person name="Hemphill L."/>
            <person name="Shang Y."/>
            <person name="Youmans B."/>
            <person name="Ayvaz T."/>
            <person name="Ross M."/>
            <person name="Santibanez J."/>
            <person name="Aqrawi P."/>
            <person name="Gross S."/>
            <person name="Joshi V."/>
            <person name="Fowler G."/>
            <person name="Nazareth L."/>
            <person name="Reid J."/>
            <person name="Worley K."/>
            <person name="Petrosino J."/>
            <person name="Highlander S."/>
            <person name="Gibbs R."/>
        </authorList>
    </citation>
    <scope>NUCLEOTIDE SEQUENCE [LARGE SCALE GENOMIC DNA]</scope>
    <source>
        <strain evidence="1 2">DSM 15606</strain>
    </source>
</reference>
<comment type="caution">
    <text evidence="1">The sequence shown here is derived from an EMBL/GenBank/DDBJ whole genome shotgun (WGS) entry which is preliminary data.</text>
</comment>
<dbReference type="HOGENOM" id="CLU_050666_1_1_10"/>